<feature type="binding site" evidence="7">
    <location>
        <position position="90"/>
    </location>
    <ligand>
        <name>Zn(2+)</name>
        <dbReference type="ChEBI" id="CHEBI:29105"/>
    </ligand>
</feature>
<dbReference type="AlphaFoldDB" id="A0A5R9INL5"/>
<feature type="binding site" evidence="7">
    <location>
        <position position="333"/>
    </location>
    <ligand>
        <name>Zn(2+)</name>
        <dbReference type="ChEBI" id="CHEBI:29105"/>
    </ligand>
</feature>
<evidence type="ECO:0000256" key="6">
    <source>
        <dbReference type="ARBA" id="ARBA00023004"/>
    </source>
</evidence>
<feature type="binding site" evidence="7">
    <location>
        <position position="337"/>
    </location>
    <ligand>
        <name>N-formimidoyl-L-glutamate</name>
        <dbReference type="ChEBI" id="CHEBI:58928"/>
    </ligand>
</feature>
<feature type="binding site" evidence="7">
    <location>
        <position position="335"/>
    </location>
    <ligand>
        <name>N-formimidoyl-L-glutamate</name>
        <dbReference type="ChEBI" id="CHEBI:58928"/>
    </ligand>
</feature>
<comment type="catalytic activity">
    <reaction evidence="7">
        <text>4-imidazolone-5-propanoate + H2O = N-formimidoyl-L-glutamate</text>
        <dbReference type="Rhea" id="RHEA:23660"/>
        <dbReference type="ChEBI" id="CHEBI:15377"/>
        <dbReference type="ChEBI" id="CHEBI:58928"/>
        <dbReference type="ChEBI" id="CHEBI:77893"/>
        <dbReference type="EC" id="3.5.2.7"/>
    </reaction>
</comment>
<feature type="domain" description="Amidohydrolase-related" evidence="8">
    <location>
        <begin position="80"/>
        <end position="396"/>
    </location>
</feature>
<evidence type="ECO:0000259" key="8">
    <source>
        <dbReference type="Pfam" id="PF01979"/>
    </source>
</evidence>
<feature type="binding site" evidence="7">
    <location>
        <position position="333"/>
    </location>
    <ligand>
        <name>Fe(3+)</name>
        <dbReference type="ChEBI" id="CHEBI:29034"/>
    </ligand>
</feature>
<evidence type="ECO:0000256" key="5">
    <source>
        <dbReference type="ARBA" id="ARBA00022833"/>
    </source>
</evidence>
<feature type="binding site" evidence="7">
    <location>
        <position position="160"/>
    </location>
    <ligand>
        <name>N-formimidoyl-L-glutamate</name>
        <dbReference type="ChEBI" id="CHEBI:58928"/>
    </ligand>
</feature>
<protein>
    <recommendedName>
        <fullName evidence="1 7">Imidazolonepropionase</fullName>
        <ecNumber evidence="1 7">3.5.2.7</ecNumber>
    </recommendedName>
    <alternativeName>
        <fullName evidence="7">Imidazolone-5-propionate hydrolase</fullName>
    </alternativeName>
</protein>
<evidence type="ECO:0000256" key="4">
    <source>
        <dbReference type="ARBA" id="ARBA00022808"/>
    </source>
</evidence>
<dbReference type="FunFam" id="3.20.20.140:FF:000007">
    <property type="entry name" value="Imidazolonepropionase"/>
    <property type="match status" value="1"/>
</dbReference>
<feature type="binding site" evidence="7">
    <location>
        <position position="258"/>
    </location>
    <ligand>
        <name>Zn(2+)</name>
        <dbReference type="ChEBI" id="CHEBI:29105"/>
    </ligand>
</feature>
<keyword evidence="5 7" id="KW-0862">Zinc</keyword>
<dbReference type="InterPro" id="IPR005920">
    <property type="entry name" value="HutI"/>
</dbReference>
<keyword evidence="7" id="KW-0963">Cytoplasm</keyword>
<dbReference type="GO" id="GO:0008270">
    <property type="term" value="F:zinc ion binding"/>
    <property type="evidence" value="ECO:0007669"/>
    <property type="project" value="UniProtKB-UniRule"/>
</dbReference>
<dbReference type="SUPFAM" id="SSF51338">
    <property type="entry name" value="Composite domain of metallo-dependent hydrolases"/>
    <property type="match status" value="1"/>
</dbReference>
<evidence type="ECO:0000313" key="10">
    <source>
        <dbReference type="Proteomes" id="UP000307790"/>
    </source>
</evidence>
<evidence type="ECO:0000256" key="7">
    <source>
        <dbReference type="HAMAP-Rule" id="MF_00372"/>
    </source>
</evidence>
<dbReference type="PANTHER" id="PTHR42752:SF1">
    <property type="entry name" value="IMIDAZOLONEPROPIONASE-RELATED"/>
    <property type="match status" value="1"/>
</dbReference>
<sequence length="422" mass="45018">MSASTNSLSSHSPQSWQSVFINANIATMNDGAKSYGAMENAALAVSDGKIAWIGAMQDLVELNLADFPKLSVIDVSGQWLLPGLVDCHTHIVYGGHRANEFELRLQGASYEEVAKAGGGIVSTVKATRAASEEQLFNSALPRLNALQSEGVTTIEIKSGYGLDTETELKMLTVAKRLGEQPGIEVRKTFLGAHALPVEYADNADGYIDLVCNEMLPAVAADNLADAVDVFCEGIGFDIKQTERVFQAAKQHKIAIKVHAEQLSDLGGTALAAKYQALSSDHLEYLSEESIKAMQQADMAAVLLPGAFYFLRETKLPPIDRLREHGVAIALATDANPGSSPIHSIQLMLNMACTLFRLTPTEAIAGVTCHGAKALGLADNVGSLEVGKQADIAVFNVEQVAQLCYQYGVNPLASVYKAGVKIV</sequence>
<dbReference type="CDD" id="cd01296">
    <property type="entry name" value="Imidazolone-5PH"/>
    <property type="match status" value="1"/>
</dbReference>
<keyword evidence="6 7" id="KW-0408">Iron</keyword>
<reference evidence="9 10" key="1">
    <citation type="submission" date="2019-05" db="EMBL/GenBank/DDBJ databases">
        <title>Genome sequences of Thalassotalea litorea 1K03283.</title>
        <authorList>
            <person name="Zhang D."/>
        </authorList>
    </citation>
    <scope>NUCLEOTIDE SEQUENCE [LARGE SCALE GENOMIC DNA]</scope>
    <source>
        <strain evidence="9 10">MCCC 1K03283</strain>
    </source>
</reference>
<dbReference type="OrthoDB" id="9776455at2"/>
<keyword evidence="10" id="KW-1185">Reference proteome</keyword>
<accession>A0A5R9INL5</accession>
<dbReference type="Proteomes" id="UP000307790">
    <property type="component" value="Unassembled WGS sequence"/>
</dbReference>
<gene>
    <name evidence="7" type="primary">hutI</name>
    <name evidence="9" type="ORF">FE810_02280</name>
</gene>
<dbReference type="PANTHER" id="PTHR42752">
    <property type="entry name" value="IMIDAZOLONEPROPIONASE"/>
    <property type="match status" value="1"/>
</dbReference>
<dbReference type="Pfam" id="PF01979">
    <property type="entry name" value="Amidohydro_1"/>
    <property type="match status" value="1"/>
</dbReference>
<feature type="binding site" evidence="7">
    <location>
        <position position="338"/>
    </location>
    <ligand>
        <name>4-imidazolone-5-propanoate</name>
        <dbReference type="ChEBI" id="CHEBI:77893"/>
    </ligand>
</feature>
<dbReference type="EMBL" id="VCBC01000003">
    <property type="protein sequence ID" value="TLU67134.1"/>
    <property type="molecule type" value="Genomic_DNA"/>
</dbReference>
<dbReference type="InterPro" id="IPR032466">
    <property type="entry name" value="Metal_Hydrolase"/>
</dbReference>
<comment type="cofactor">
    <cofactor evidence="7">
        <name>Zn(2+)</name>
        <dbReference type="ChEBI" id="CHEBI:29105"/>
    </cofactor>
    <cofactor evidence="7">
        <name>Fe(3+)</name>
        <dbReference type="ChEBI" id="CHEBI:29034"/>
    </cofactor>
    <text evidence="7">Binds 1 zinc or iron ion per subunit.</text>
</comment>
<dbReference type="GO" id="GO:0005506">
    <property type="term" value="F:iron ion binding"/>
    <property type="evidence" value="ECO:0007669"/>
    <property type="project" value="UniProtKB-UniRule"/>
</dbReference>
<comment type="subcellular location">
    <subcellularLocation>
        <location evidence="7">Cytoplasm</location>
    </subcellularLocation>
</comment>
<dbReference type="RefSeq" id="WP_138318415.1">
    <property type="nucleotide sequence ID" value="NZ_VCBC01000003.1"/>
</dbReference>
<feature type="binding site" evidence="7">
    <location>
        <position position="88"/>
    </location>
    <ligand>
        <name>Fe(3+)</name>
        <dbReference type="ChEBI" id="CHEBI:29034"/>
    </ligand>
</feature>
<name>A0A5R9INL5_9GAMM</name>
<feature type="binding site" evidence="7">
    <location>
        <position position="258"/>
    </location>
    <ligand>
        <name>Fe(3+)</name>
        <dbReference type="ChEBI" id="CHEBI:29034"/>
    </ligand>
</feature>
<dbReference type="NCBIfam" id="TIGR01224">
    <property type="entry name" value="hutI"/>
    <property type="match status" value="1"/>
</dbReference>
<evidence type="ECO:0000256" key="1">
    <source>
        <dbReference type="ARBA" id="ARBA00012864"/>
    </source>
</evidence>
<evidence type="ECO:0000256" key="2">
    <source>
        <dbReference type="ARBA" id="ARBA00022723"/>
    </source>
</evidence>
<dbReference type="GO" id="GO:0050480">
    <property type="term" value="F:imidazolonepropionase activity"/>
    <property type="evidence" value="ECO:0007669"/>
    <property type="project" value="UniProtKB-UniRule"/>
</dbReference>
<dbReference type="SUPFAM" id="SSF51556">
    <property type="entry name" value="Metallo-dependent hydrolases"/>
    <property type="match status" value="1"/>
</dbReference>
<keyword evidence="2 7" id="KW-0479">Metal-binding</keyword>
<evidence type="ECO:0000313" key="9">
    <source>
        <dbReference type="EMBL" id="TLU67134.1"/>
    </source>
</evidence>
<feature type="binding site" evidence="7">
    <location>
        <position position="261"/>
    </location>
    <ligand>
        <name>4-imidazolone-5-propanoate</name>
        <dbReference type="ChEBI" id="CHEBI:77893"/>
    </ligand>
</feature>
<dbReference type="Gene3D" id="2.30.40.10">
    <property type="entry name" value="Urease, subunit C, domain 1"/>
    <property type="match status" value="1"/>
</dbReference>
<dbReference type="GO" id="GO:0019557">
    <property type="term" value="P:L-histidine catabolic process to glutamate and formate"/>
    <property type="evidence" value="ECO:0007669"/>
    <property type="project" value="UniProtKB-UniPathway"/>
</dbReference>
<dbReference type="InterPro" id="IPR011059">
    <property type="entry name" value="Metal-dep_hydrolase_composite"/>
</dbReference>
<dbReference type="GO" id="GO:0005737">
    <property type="term" value="C:cytoplasm"/>
    <property type="evidence" value="ECO:0007669"/>
    <property type="project" value="UniProtKB-SubCell"/>
</dbReference>
<dbReference type="EC" id="3.5.2.7" evidence="1 7"/>
<comment type="function">
    <text evidence="7">Catalyzes the hydrolytic cleavage of the carbon-nitrogen bond in imidazolone-5-propanoate to yield N-formimidoyl-L-glutamate. It is the third step in the universal histidine degradation pathway.</text>
</comment>
<comment type="pathway">
    <text evidence="7">Amino-acid degradation; L-histidine degradation into L-glutamate; N-formimidoyl-L-glutamate from L-histidine: step 3/3.</text>
</comment>
<dbReference type="Gene3D" id="3.20.20.140">
    <property type="entry name" value="Metal-dependent hydrolases"/>
    <property type="match status" value="1"/>
</dbReference>
<comment type="similarity">
    <text evidence="7">Belongs to the metallo-dependent hydrolases superfamily. HutI family.</text>
</comment>
<proteinExistence type="inferred from homology"/>
<dbReference type="InterPro" id="IPR006680">
    <property type="entry name" value="Amidohydro-rel"/>
</dbReference>
<comment type="caution">
    <text evidence="9">The sequence shown here is derived from an EMBL/GenBank/DDBJ whole genome shotgun (WGS) entry which is preliminary data.</text>
</comment>
<dbReference type="UniPathway" id="UPA00379">
    <property type="reaction ID" value="UER00551"/>
</dbReference>
<feature type="binding site" evidence="7">
    <location>
        <position position="97"/>
    </location>
    <ligand>
        <name>4-imidazolone-5-propanoate</name>
        <dbReference type="ChEBI" id="CHEBI:77893"/>
    </ligand>
</feature>
<keyword evidence="4 7" id="KW-0369">Histidine metabolism</keyword>
<evidence type="ECO:0000256" key="3">
    <source>
        <dbReference type="ARBA" id="ARBA00022801"/>
    </source>
</evidence>
<organism evidence="9 10">
    <name type="scientific">Thalassotalea litorea</name>
    <dbReference type="NCBI Taxonomy" id="2020715"/>
    <lineage>
        <taxon>Bacteria</taxon>
        <taxon>Pseudomonadati</taxon>
        <taxon>Pseudomonadota</taxon>
        <taxon>Gammaproteobacteria</taxon>
        <taxon>Alteromonadales</taxon>
        <taxon>Colwelliaceae</taxon>
        <taxon>Thalassotalea</taxon>
    </lineage>
</organism>
<feature type="binding site" evidence="7">
    <location>
        <position position="193"/>
    </location>
    <ligand>
        <name>4-imidazolone-5-propanoate</name>
        <dbReference type="ChEBI" id="CHEBI:77893"/>
    </ligand>
</feature>
<feature type="binding site" evidence="7">
    <location>
        <position position="90"/>
    </location>
    <ligand>
        <name>Fe(3+)</name>
        <dbReference type="ChEBI" id="CHEBI:29034"/>
    </ligand>
</feature>
<feature type="binding site" evidence="7">
    <location>
        <position position="160"/>
    </location>
    <ligand>
        <name>4-imidazolone-5-propanoate</name>
        <dbReference type="ChEBI" id="CHEBI:77893"/>
    </ligand>
</feature>
<keyword evidence="3 7" id="KW-0378">Hydrolase</keyword>
<dbReference type="HAMAP" id="MF_00372">
    <property type="entry name" value="HutI"/>
    <property type="match status" value="1"/>
</dbReference>
<feature type="binding site" evidence="7">
    <location>
        <position position="88"/>
    </location>
    <ligand>
        <name>Zn(2+)</name>
        <dbReference type="ChEBI" id="CHEBI:29105"/>
    </ligand>
</feature>
<dbReference type="GO" id="GO:0019556">
    <property type="term" value="P:L-histidine catabolic process to glutamate and formamide"/>
    <property type="evidence" value="ECO:0007669"/>
    <property type="project" value="UniProtKB-UniRule"/>
</dbReference>